<sequence length="350" mass="37826">MEPQGPEPMTLGSPQSSSTSLPGSLSSQFLPAFLIGDQSPAVSPALGRQRSLLRSPSRSMTPSTLGPRDSLHRADSSDSRVGQTPRTASQVSHTPKDKGNAPPVAGLYDPIQDHRGSPAVFDTPERRQLDFTQAPSRTPRQLDSPAASRLFSPSQQSMVQSNQWSMQAPPSPPQVDPFYTQGENILPEDELDDTWITIFGFQSAATSYILQQFSQYGNIVSHVVASSGNWMHIQYSSHIQARKALSKNGKVFGGNVMVGVTPCIDKGVMSGGTSDSYGVNTTGSMDTPITPAKRLVSQNAEPEAVRRTPIRPLTAAYKAASNPHEVVQESRTPQKSSNVVSKTLEYMFGW</sequence>
<dbReference type="GO" id="GO:0006607">
    <property type="term" value="P:NLS-bearing protein import into nucleus"/>
    <property type="evidence" value="ECO:0000318"/>
    <property type="project" value="GO_Central"/>
</dbReference>
<dbReference type="InParanoid" id="A0A7M7PCP1"/>
<feature type="region of interest" description="Disordered" evidence="10">
    <location>
        <begin position="39"/>
        <end position="107"/>
    </location>
</feature>
<feature type="domain" description="RRM Nup35-type" evidence="11">
    <location>
        <begin position="190"/>
        <end position="270"/>
    </location>
</feature>
<dbReference type="CTD" id="129401"/>
<protein>
    <recommendedName>
        <fullName evidence="9">Nucleoporin NUP53</fullName>
    </recommendedName>
</protein>
<evidence type="ECO:0000256" key="1">
    <source>
        <dbReference type="ARBA" id="ARBA00004567"/>
    </source>
</evidence>
<dbReference type="Pfam" id="PF05172">
    <property type="entry name" value="RRM_Nup35"/>
    <property type="match status" value="1"/>
</dbReference>
<dbReference type="SUPFAM" id="SSF54928">
    <property type="entry name" value="RNA-binding domain, RBD"/>
    <property type="match status" value="1"/>
</dbReference>
<dbReference type="OMA" id="DKENCNA"/>
<dbReference type="InterPro" id="IPR007846">
    <property type="entry name" value="RRM_NUP35_dom"/>
</dbReference>
<dbReference type="FunFam" id="3.30.70.330:FF:000095">
    <property type="entry name" value="Putative Nucleoporin NUP53"/>
    <property type="match status" value="1"/>
</dbReference>
<accession>A0A7M7PCP1</accession>
<dbReference type="InterPro" id="IPR035979">
    <property type="entry name" value="RBD_domain_sf"/>
</dbReference>
<keyword evidence="6 9" id="KW-0811">Translocation</keyword>
<dbReference type="PANTHER" id="PTHR21527:SF6">
    <property type="entry name" value="NUCLEOPORIN NUP35"/>
    <property type="match status" value="1"/>
</dbReference>
<evidence type="ECO:0000256" key="3">
    <source>
        <dbReference type="ARBA" id="ARBA00022448"/>
    </source>
</evidence>
<keyword evidence="3 9" id="KW-0813">Transport</keyword>
<dbReference type="GO" id="GO:0031965">
    <property type="term" value="C:nuclear membrane"/>
    <property type="evidence" value="ECO:0007669"/>
    <property type="project" value="InterPro"/>
</dbReference>
<evidence type="ECO:0000313" key="13">
    <source>
        <dbReference type="Proteomes" id="UP000007110"/>
    </source>
</evidence>
<evidence type="ECO:0000256" key="8">
    <source>
        <dbReference type="ARBA" id="ARBA00023242"/>
    </source>
</evidence>
<evidence type="ECO:0000313" key="12">
    <source>
        <dbReference type="EnsemblMetazoa" id="XP_030849440"/>
    </source>
</evidence>
<dbReference type="PANTHER" id="PTHR21527">
    <property type="entry name" value="NUCLEOPORIN NUP35"/>
    <property type="match status" value="1"/>
</dbReference>
<dbReference type="InterPro" id="IPR017389">
    <property type="entry name" value="Nucleoporin_NUP53"/>
</dbReference>
<reference evidence="12" key="2">
    <citation type="submission" date="2021-01" db="UniProtKB">
        <authorList>
            <consortium name="EnsemblMetazoa"/>
        </authorList>
    </citation>
    <scope>IDENTIFICATION</scope>
</reference>
<organism evidence="12 13">
    <name type="scientific">Strongylocentrotus purpuratus</name>
    <name type="common">Purple sea urchin</name>
    <dbReference type="NCBI Taxonomy" id="7668"/>
    <lineage>
        <taxon>Eukaryota</taxon>
        <taxon>Metazoa</taxon>
        <taxon>Echinodermata</taxon>
        <taxon>Eleutherozoa</taxon>
        <taxon>Echinozoa</taxon>
        <taxon>Echinoidea</taxon>
        <taxon>Euechinoidea</taxon>
        <taxon>Echinacea</taxon>
        <taxon>Camarodonta</taxon>
        <taxon>Echinidea</taxon>
        <taxon>Strongylocentrotidae</taxon>
        <taxon>Strongylocentrotus</taxon>
    </lineage>
</organism>
<feature type="compositionally biased region" description="Basic and acidic residues" evidence="10">
    <location>
        <begin position="69"/>
        <end position="78"/>
    </location>
</feature>
<feature type="region of interest" description="Disordered" evidence="10">
    <location>
        <begin position="1"/>
        <end position="26"/>
    </location>
</feature>
<dbReference type="GeneID" id="764193"/>
<dbReference type="PIRSF" id="PIRSF038119">
    <property type="entry name" value="Nucleoporin_NUP53"/>
    <property type="match status" value="1"/>
</dbReference>
<dbReference type="RefSeq" id="XP_030849440.1">
    <property type="nucleotide sequence ID" value="XM_030993580.1"/>
</dbReference>
<dbReference type="GO" id="GO:0005543">
    <property type="term" value="F:phospholipid binding"/>
    <property type="evidence" value="ECO:0000318"/>
    <property type="project" value="GO_Central"/>
</dbReference>
<dbReference type="KEGG" id="spu:764193"/>
<evidence type="ECO:0000256" key="5">
    <source>
        <dbReference type="ARBA" id="ARBA00022927"/>
    </source>
</evidence>
<keyword evidence="8 9" id="KW-0539">Nucleus</keyword>
<dbReference type="Gene3D" id="3.30.70.330">
    <property type="match status" value="1"/>
</dbReference>
<dbReference type="Proteomes" id="UP000007110">
    <property type="component" value="Unassembled WGS sequence"/>
</dbReference>
<dbReference type="FunCoup" id="A0A7M7PCP1">
    <property type="interactions" value="948"/>
</dbReference>
<evidence type="ECO:0000256" key="6">
    <source>
        <dbReference type="ARBA" id="ARBA00023010"/>
    </source>
</evidence>
<evidence type="ECO:0000259" key="11">
    <source>
        <dbReference type="PROSITE" id="PS51472"/>
    </source>
</evidence>
<reference evidence="13" key="1">
    <citation type="submission" date="2015-02" db="EMBL/GenBank/DDBJ databases">
        <title>Genome sequencing for Strongylocentrotus purpuratus.</title>
        <authorList>
            <person name="Murali S."/>
            <person name="Liu Y."/>
            <person name="Vee V."/>
            <person name="English A."/>
            <person name="Wang M."/>
            <person name="Skinner E."/>
            <person name="Han Y."/>
            <person name="Muzny D.M."/>
            <person name="Worley K.C."/>
            <person name="Gibbs R.A."/>
        </authorList>
    </citation>
    <scope>NUCLEOTIDE SEQUENCE</scope>
</reference>
<evidence type="ECO:0000256" key="4">
    <source>
        <dbReference type="ARBA" id="ARBA00022816"/>
    </source>
</evidence>
<keyword evidence="5 9" id="KW-0653">Protein transport</keyword>
<dbReference type="EnsemblMetazoa" id="XM_030993580">
    <property type="protein sequence ID" value="XP_030849440"/>
    <property type="gene ID" value="LOC764193"/>
</dbReference>
<comment type="similarity">
    <text evidence="2 9">Belongs to the Nup35 family.</text>
</comment>
<feature type="compositionally biased region" description="Polar residues" evidence="10">
    <location>
        <begin position="79"/>
        <end position="93"/>
    </location>
</feature>
<name>A0A7M7PCP1_STRPU</name>
<dbReference type="OrthoDB" id="3365060at2759"/>
<comment type="subcellular location">
    <subcellularLocation>
        <location evidence="1 9">Nucleus</location>
        <location evidence="1 9">Nuclear pore complex</location>
    </subcellularLocation>
</comment>
<evidence type="ECO:0000256" key="2">
    <source>
        <dbReference type="ARBA" id="ARBA00009454"/>
    </source>
</evidence>
<dbReference type="CDD" id="cd12722">
    <property type="entry name" value="RRM_Nup53"/>
    <property type="match status" value="1"/>
</dbReference>
<feature type="compositionally biased region" description="Low complexity" evidence="10">
    <location>
        <begin position="10"/>
        <end position="26"/>
    </location>
</feature>
<dbReference type="InterPro" id="IPR012677">
    <property type="entry name" value="Nucleotide-bd_a/b_plait_sf"/>
</dbReference>
<evidence type="ECO:0000256" key="7">
    <source>
        <dbReference type="ARBA" id="ARBA00023132"/>
    </source>
</evidence>
<evidence type="ECO:0000256" key="10">
    <source>
        <dbReference type="SAM" id="MobiDB-lite"/>
    </source>
</evidence>
<dbReference type="AlphaFoldDB" id="A0A7M7PCP1"/>
<dbReference type="GO" id="GO:0006999">
    <property type="term" value="P:nuclear pore organization"/>
    <property type="evidence" value="ECO:0000318"/>
    <property type="project" value="GO_Central"/>
</dbReference>
<keyword evidence="4 9" id="KW-0509">mRNA transport</keyword>
<dbReference type="GO" id="GO:0003676">
    <property type="term" value="F:nucleic acid binding"/>
    <property type="evidence" value="ECO:0007669"/>
    <property type="project" value="InterPro"/>
</dbReference>
<keyword evidence="13" id="KW-1185">Reference proteome</keyword>
<feature type="compositionally biased region" description="Low complexity" evidence="10">
    <location>
        <begin position="50"/>
        <end position="65"/>
    </location>
</feature>
<dbReference type="GO" id="GO:0044615">
    <property type="term" value="C:nuclear pore nuclear basket"/>
    <property type="evidence" value="ECO:0000318"/>
    <property type="project" value="GO_Central"/>
</dbReference>
<evidence type="ECO:0000256" key="9">
    <source>
        <dbReference type="PIRNR" id="PIRNR038119"/>
    </source>
</evidence>
<proteinExistence type="inferred from homology"/>
<dbReference type="PROSITE" id="PS51472">
    <property type="entry name" value="RRM_NUP35"/>
    <property type="match status" value="1"/>
</dbReference>
<keyword evidence="7 9" id="KW-0906">Nuclear pore complex</keyword>
<dbReference type="GO" id="GO:0051028">
    <property type="term" value="P:mRNA transport"/>
    <property type="evidence" value="ECO:0007669"/>
    <property type="project" value="UniProtKB-UniRule"/>
</dbReference>
<dbReference type="GO" id="GO:0017056">
    <property type="term" value="F:structural constituent of nuclear pore"/>
    <property type="evidence" value="ECO:0000318"/>
    <property type="project" value="GO_Central"/>
</dbReference>
<dbReference type="GO" id="GO:0044613">
    <property type="term" value="C:nuclear pore central transport channel"/>
    <property type="evidence" value="ECO:0000318"/>
    <property type="project" value="GO_Central"/>
</dbReference>
<comment type="function">
    <text evidence="9">Functions as a component of the nuclear pore complex (NPC).</text>
</comment>